<keyword evidence="1" id="KW-0732">Signal</keyword>
<comment type="caution">
    <text evidence="2">The sequence shown here is derived from an EMBL/GenBank/DDBJ whole genome shotgun (WGS) entry which is preliminary data.</text>
</comment>
<feature type="chain" id="PRO_5023003284" description="Cell surface protein" evidence="1">
    <location>
        <begin position="19"/>
        <end position="375"/>
    </location>
</feature>
<organism evidence="2 3">
    <name type="scientific">Brachyspira aalborgi</name>
    <dbReference type="NCBI Taxonomy" id="29522"/>
    <lineage>
        <taxon>Bacteria</taxon>
        <taxon>Pseudomonadati</taxon>
        <taxon>Spirochaetota</taxon>
        <taxon>Spirochaetia</taxon>
        <taxon>Brachyspirales</taxon>
        <taxon>Brachyspiraceae</taxon>
        <taxon>Brachyspira</taxon>
    </lineage>
</organism>
<proteinExistence type="predicted"/>
<reference evidence="2 3" key="1">
    <citation type="journal article" date="1992" name="Lakartidningen">
        <title>[Penicillin V and not amoxicillin is the first choice preparation in acute otitis].</title>
        <authorList>
            <person name="Kamme C."/>
            <person name="Lundgren K."/>
            <person name="Prellner K."/>
        </authorList>
    </citation>
    <scope>NUCLEOTIDE SEQUENCE [LARGE SCALE GENOMIC DNA]</scope>
    <source>
        <strain evidence="2 3">513A</strain>
    </source>
</reference>
<dbReference type="AlphaFoldDB" id="A0A5C8D7M3"/>
<evidence type="ECO:0008006" key="4">
    <source>
        <dbReference type="Google" id="ProtNLM"/>
    </source>
</evidence>
<protein>
    <recommendedName>
        <fullName evidence="4">Cell surface protein</fullName>
    </recommendedName>
</protein>
<dbReference type="RefSeq" id="WP_147739083.1">
    <property type="nucleotide sequence ID" value="NZ_SAXU01000001.1"/>
</dbReference>
<accession>A0A5C8D7M3</accession>
<evidence type="ECO:0000313" key="2">
    <source>
        <dbReference type="EMBL" id="TXJ21053.1"/>
    </source>
</evidence>
<dbReference type="Proteomes" id="UP000324638">
    <property type="component" value="Unassembled WGS sequence"/>
</dbReference>
<feature type="signal peptide" evidence="1">
    <location>
        <begin position="1"/>
        <end position="18"/>
    </location>
</feature>
<gene>
    <name evidence="2" type="ORF">EPJ79_07950</name>
</gene>
<sequence length="375" mass="43292">MKKFILTLLIISNILLIAQENYSNAIMPKLPSAFDMFIGREGNNKLPQYIKNDLIRDDYKRKLPDLNNTNLSFFQKYPLEFHLTSTFSYAAHTNTFNMRDTFVSLGQTFHNDYIAFTGFITAFGYFDTHEPTNDYGYIKGNAGLYDGGAQVIFIDRILVSARGRATFDINTTTFMLMPHYYYTTLNTSTNSDTLFNPANIDTPNYYLPQVLNGPGIRVGFIGNHYEIAYSQGDFRHSIPKAFLFRFNIPNIELRLLYEHENRKAPQDYHITLFESLIQASATLRFPFLSETIWLNAIAEYTWRENDAHYIRLEQGFEWYMLNIALREMVHIVNKNAKAYLEYAIFGKFAAGPAEFAIGFQGSTDGRYYIAGHVKL</sequence>
<evidence type="ECO:0000256" key="1">
    <source>
        <dbReference type="SAM" id="SignalP"/>
    </source>
</evidence>
<name>A0A5C8D7M3_9SPIR</name>
<evidence type="ECO:0000313" key="3">
    <source>
        <dbReference type="Proteomes" id="UP000324638"/>
    </source>
</evidence>
<dbReference type="EMBL" id="SAXU01000001">
    <property type="protein sequence ID" value="TXJ21053.1"/>
    <property type="molecule type" value="Genomic_DNA"/>
</dbReference>